<name>A0A1E1L4L0_9HELO</name>
<proteinExistence type="predicted"/>
<organism evidence="2 3">
    <name type="scientific">Rhynchosporium agropyri</name>
    <dbReference type="NCBI Taxonomy" id="914238"/>
    <lineage>
        <taxon>Eukaryota</taxon>
        <taxon>Fungi</taxon>
        <taxon>Dikarya</taxon>
        <taxon>Ascomycota</taxon>
        <taxon>Pezizomycotina</taxon>
        <taxon>Leotiomycetes</taxon>
        <taxon>Helotiales</taxon>
        <taxon>Ploettnerulaceae</taxon>
        <taxon>Rhynchosporium</taxon>
    </lineage>
</organism>
<dbReference type="AlphaFoldDB" id="A0A1E1L4L0"/>
<feature type="region of interest" description="Disordered" evidence="1">
    <location>
        <begin position="233"/>
        <end position="254"/>
    </location>
</feature>
<accession>A0A1E1L4L0</accession>
<protein>
    <submittedName>
        <fullName evidence="2">Uncharacterized protein</fullName>
    </submittedName>
</protein>
<reference evidence="3" key="1">
    <citation type="submission" date="2016-03" db="EMBL/GenBank/DDBJ databases">
        <authorList>
            <person name="Guldener U."/>
        </authorList>
    </citation>
    <scope>NUCLEOTIDE SEQUENCE [LARGE SCALE GENOMIC DNA]</scope>
    <source>
        <strain evidence="3">04CH-RAC-A.6.1</strain>
    </source>
</reference>
<gene>
    <name evidence="2" type="ORF">RAG0_10952</name>
</gene>
<evidence type="ECO:0000313" key="2">
    <source>
        <dbReference type="EMBL" id="CZT04528.1"/>
    </source>
</evidence>
<feature type="region of interest" description="Disordered" evidence="1">
    <location>
        <begin position="341"/>
        <end position="361"/>
    </location>
</feature>
<sequence length="379" mass="43599">MEARVERLIYLGTLDGANGSIHSAFAVFKSYKGKGGYELRVRVLRGGLCGNVFPHDILGKLAYMSPLDAVKFERPFPATRDENIISAIKCTPRKKNALSSFFENSESGSNSDSDDDDFYDGTPIKRSVSHIRSKVYASFKKHSLQVIDRFFRGNLEARWLDVKDGVSSLEAIEFAFLKAAKKARRLMERKKFEVGQSKIRQSKNEQPTIRPLTFAEVKEEARRAMARDYTTYKAENEQRTSLNQRNSESAEETRRLMNEKKFADMQSEISVKRADRVSREHKRAQLAVEDRPQKISRLEDFMLGMCEVENAERISRDRKTPEAAKEAHGFVKMKTLEERVSELRKSRHEDSSYKKRKLSETARDENFCDNCVACRRGFC</sequence>
<dbReference type="EMBL" id="FJUX01000069">
    <property type="protein sequence ID" value="CZT04528.1"/>
    <property type="molecule type" value="Genomic_DNA"/>
</dbReference>
<evidence type="ECO:0000313" key="3">
    <source>
        <dbReference type="Proteomes" id="UP000178912"/>
    </source>
</evidence>
<evidence type="ECO:0000256" key="1">
    <source>
        <dbReference type="SAM" id="MobiDB-lite"/>
    </source>
</evidence>
<dbReference type="Proteomes" id="UP000178912">
    <property type="component" value="Unassembled WGS sequence"/>
</dbReference>
<keyword evidence="3" id="KW-1185">Reference proteome</keyword>